<evidence type="ECO:0000313" key="2">
    <source>
        <dbReference type="Proteomes" id="UP000259636"/>
    </source>
</evidence>
<name>A0A385DB72_9ACTN</name>
<dbReference type="Proteomes" id="UP000259636">
    <property type="component" value="Chromosome"/>
</dbReference>
<evidence type="ECO:0008006" key="3">
    <source>
        <dbReference type="Google" id="ProtNLM"/>
    </source>
</evidence>
<dbReference type="GeneID" id="300118877"/>
<sequence length="137" mass="14754">MSGAVRYLAEVYGGDGARSLCLGGTVAPSRCLALRWLRGQALRIADGLDPDPDSAWAPPGPLWPTPHSGADAPTQLRCWAADVGLQEAASRRLADGVPYGFLARDASGWYRLYARPVRIPSAPTPPEELHHADRARR</sequence>
<protein>
    <recommendedName>
        <fullName evidence="3">Formylmethionine deformylase</fullName>
    </recommendedName>
</protein>
<dbReference type="AlphaFoldDB" id="A0A385DB72"/>
<dbReference type="RefSeq" id="WP_117349459.1">
    <property type="nucleotide sequence ID" value="NZ_CP031742.1"/>
</dbReference>
<organism evidence="1 2">
    <name type="scientific">Streptomyces koyangensis</name>
    <dbReference type="NCBI Taxonomy" id="188770"/>
    <lineage>
        <taxon>Bacteria</taxon>
        <taxon>Bacillati</taxon>
        <taxon>Actinomycetota</taxon>
        <taxon>Actinomycetes</taxon>
        <taxon>Kitasatosporales</taxon>
        <taxon>Streptomycetaceae</taxon>
        <taxon>Streptomyces</taxon>
        <taxon>Streptomyces aurantiacus group</taxon>
    </lineage>
</organism>
<reference evidence="1 2" key="1">
    <citation type="submission" date="2018-08" db="EMBL/GenBank/DDBJ databases">
        <authorList>
            <person name="Ferrada E.E."/>
            <person name="Latorre B.A."/>
        </authorList>
    </citation>
    <scope>NUCLEOTIDE SEQUENCE [LARGE SCALE GENOMIC DNA]</scope>
    <source>
        <strain evidence="1 2">VK-A60T</strain>
    </source>
</reference>
<accession>A0A385DB72</accession>
<gene>
    <name evidence="1" type="ORF">D0C37_14045</name>
</gene>
<dbReference type="KEGG" id="sky:D0C37_14045"/>
<dbReference type="EMBL" id="CP031742">
    <property type="protein sequence ID" value="AXQ55618.1"/>
    <property type="molecule type" value="Genomic_DNA"/>
</dbReference>
<proteinExistence type="predicted"/>
<evidence type="ECO:0000313" key="1">
    <source>
        <dbReference type="EMBL" id="AXQ55618.1"/>
    </source>
</evidence>